<keyword evidence="3" id="KW-1185">Reference proteome</keyword>
<sequence length="330" mass="34613">MGDLPSPSTPAFTTLPPYRAVLVVDIKDFSGNKGVHHERLSESVPLILENAFQRVGCGFVWQQITFPDSTGDGYAVGLPAEYLPLLVDPFLAGLQSELEYHHRLAPRAGHDERLRMRVSISVGPLTDSGQNRVGDGKGHARIETHRLLDAQPVRDLLDRSNPDVTLVAAILSARAYEDVVAAGYTGLAESQFVPAPVQVKTYQGTAYLHVPRPSGGLLTEGFTLDSAAPAAATPAHAEATDTAPAPAHAGISGVTGLASQARDVTHHRTGGIGDIGQVLGPVNTGTQGNVQTGSGQQFNGDFSGNNVTGSDVRGGIGRPGRASAKRGRNK</sequence>
<name>A0AAE3GG78_9PSEU</name>
<gene>
    <name evidence="2" type="ORF">LX83_003651</name>
</gene>
<dbReference type="Proteomes" id="UP001206128">
    <property type="component" value="Unassembled WGS sequence"/>
</dbReference>
<evidence type="ECO:0000313" key="3">
    <source>
        <dbReference type="Proteomes" id="UP001206128"/>
    </source>
</evidence>
<proteinExistence type="predicted"/>
<comment type="caution">
    <text evidence="2">The sequence shown here is derived from an EMBL/GenBank/DDBJ whole genome shotgun (WGS) entry which is preliminary data.</text>
</comment>
<dbReference type="AlphaFoldDB" id="A0AAE3GG78"/>
<organism evidence="2 3">
    <name type="scientific">Goodfellowiella coeruleoviolacea</name>
    <dbReference type="NCBI Taxonomy" id="334858"/>
    <lineage>
        <taxon>Bacteria</taxon>
        <taxon>Bacillati</taxon>
        <taxon>Actinomycetota</taxon>
        <taxon>Actinomycetes</taxon>
        <taxon>Pseudonocardiales</taxon>
        <taxon>Pseudonocardiaceae</taxon>
        <taxon>Goodfellowiella</taxon>
    </lineage>
</organism>
<evidence type="ECO:0008006" key="4">
    <source>
        <dbReference type="Google" id="ProtNLM"/>
    </source>
</evidence>
<dbReference type="EMBL" id="JAMTCK010000008">
    <property type="protein sequence ID" value="MCP2166779.1"/>
    <property type="molecule type" value="Genomic_DNA"/>
</dbReference>
<protein>
    <recommendedName>
        <fullName evidence="4">Guanylate cyclase domain-containing protein</fullName>
    </recommendedName>
</protein>
<feature type="compositionally biased region" description="Polar residues" evidence="1">
    <location>
        <begin position="285"/>
        <end position="309"/>
    </location>
</feature>
<evidence type="ECO:0000313" key="2">
    <source>
        <dbReference type="EMBL" id="MCP2166779.1"/>
    </source>
</evidence>
<reference evidence="2" key="1">
    <citation type="submission" date="2022-06" db="EMBL/GenBank/DDBJ databases">
        <title>Genomic Encyclopedia of Archaeal and Bacterial Type Strains, Phase II (KMG-II): from individual species to whole genera.</title>
        <authorList>
            <person name="Goeker M."/>
        </authorList>
    </citation>
    <scope>NUCLEOTIDE SEQUENCE</scope>
    <source>
        <strain evidence="2">DSM 43935</strain>
    </source>
</reference>
<accession>A0AAE3GG78</accession>
<feature type="region of interest" description="Disordered" evidence="1">
    <location>
        <begin position="285"/>
        <end position="330"/>
    </location>
</feature>
<evidence type="ECO:0000256" key="1">
    <source>
        <dbReference type="SAM" id="MobiDB-lite"/>
    </source>
</evidence>
<dbReference type="RefSeq" id="WP_253772986.1">
    <property type="nucleotide sequence ID" value="NZ_JAMTCK010000008.1"/>
</dbReference>